<accession>A0ABQ6BLW4</accession>
<organism evidence="1 2">
    <name type="scientific">Brevundimonas denitrificans</name>
    <dbReference type="NCBI Taxonomy" id="1443434"/>
    <lineage>
        <taxon>Bacteria</taxon>
        <taxon>Pseudomonadati</taxon>
        <taxon>Pseudomonadota</taxon>
        <taxon>Alphaproteobacteria</taxon>
        <taxon>Caulobacterales</taxon>
        <taxon>Caulobacteraceae</taxon>
        <taxon>Brevundimonas</taxon>
    </lineage>
</organism>
<protein>
    <submittedName>
        <fullName evidence="1">Uncharacterized protein</fullName>
    </submittedName>
</protein>
<keyword evidence="2" id="KW-1185">Reference proteome</keyword>
<evidence type="ECO:0000313" key="1">
    <source>
        <dbReference type="EMBL" id="GLS02434.1"/>
    </source>
</evidence>
<evidence type="ECO:0000313" key="2">
    <source>
        <dbReference type="Proteomes" id="UP001156921"/>
    </source>
</evidence>
<name>A0ABQ6BLW4_9CAUL</name>
<proteinExistence type="predicted"/>
<dbReference type="EMBL" id="BSOY01000069">
    <property type="protein sequence ID" value="GLS02434.1"/>
    <property type="molecule type" value="Genomic_DNA"/>
</dbReference>
<reference evidence="2" key="1">
    <citation type="journal article" date="2019" name="Int. J. Syst. Evol. Microbiol.">
        <title>The Global Catalogue of Microorganisms (GCM) 10K type strain sequencing project: providing services to taxonomists for standard genome sequencing and annotation.</title>
        <authorList>
            <consortium name="The Broad Institute Genomics Platform"/>
            <consortium name="The Broad Institute Genome Sequencing Center for Infectious Disease"/>
            <person name="Wu L."/>
            <person name="Ma J."/>
        </authorList>
    </citation>
    <scope>NUCLEOTIDE SEQUENCE [LARGE SCALE GENOMIC DNA]</scope>
    <source>
        <strain evidence="2">NBRC 110107</strain>
    </source>
</reference>
<dbReference type="Proteomes" id="UP001156921">
    <property type="component" value="Unassembled WGS sequence"/>
</dbReference>
<gene>
    <name evidence="1" type="ORF">GCM10007859_24580</name>
</gene>
<comment type="caution">
    <text evidence="1">The sequence shown here is derived from an EMBL/GenBank/DDBJ whole genome shotgun (WGS) entry which is preliminary data.</text>
</comment>
<sequence>MNETLTGTGYPILSEAEHLCQYNLEIREDRRMRTGEGFVVSSAPVLWAALEADRCKLRLADGRTCPIVIMRYSPGNSDAAFQMAGGFPTRRPGAIRPVHCCARPVRRSSGLS</sequence>